<feature type="transmembrane region" description="Helical" evidence="7">
    <location>
        <begin position="164"/>
        <end position="183"/>
    </location>
</feature>
<evidence type="ECO:0000256" key="1">
    <source>
        <dbReference type="ARBA" id="ARBA00004651"/>
    </source>
</evidence>
<dbReference type="STRING" id="1236976.JCM16418_3265"/>
<evidence type="ECO:0000256" key="4">
    <source>
        <dbReference type="ARBA" id="ARBA00022692"/>
    </source>
</evidence>
<feature type="domain" description="Acyltransferase 3" evidence="8">
    <location>
        <begin position="10"/>
        <end position="368"/>
    </location>
</feature>
<proteinExistence type="inferred from homology"/>
<evidence type="ECO:0000256" key="2">
    <source>
        <dbReference type="ARBA" id="ARBA00007400"/>
    </source>
</evidence>
<dbReference type="InterPro" id="IPR002656">
    <property type="entry name" value="Acyl_transf_3_dom"/>
</dbReference>
<name>W7YE02_9BACL</name>
<comment type="subcellular location">
    <subcellularLocation>
        <location evidence="1">Cell membrane</location>
        <topology evidence="1">Multi-pass membrane protein</topology>
    </subcellularLocation>
</comment>
<feature type="transmembrane region" description="Helical" evidence="7">
    <location>
        <begin position="138"/>
        <end position="157"/>
    </location>
</feature>
<feature type="transmembrane region" description="Helical" evidence="7">
    <location>
        <begin position="209"/>
        <end position="227"/>
    </location>
</feature>
<evidence type="ECO:0000256" key="5">
    <source>
        <dbReference type="ARBA" id="ARBA00022989"/>
    </source>
</evidence>
<feature type="transmembrane region" description="Helical" evidence="7">
    <location>
        <begin position="50"/>
        <end position="69"/>
    </location>
</feature>
<evidence type="ECO:0000256" key="6">
    <source>
        <dbReference type="ARBA" id="ARBA00023136"/>
    </source>
</evidence>
<dbReference type="AlphaFoldDB" id="W7YE02"/>
<keyword evidence="4 7" id="KW-0812">Transmembrane</keyword>
<dbReference type="EMBL" id="BAVZ01000010">
    <property type="protein sequence ID" value="GAF09145.1"/>
    <property type="molecule type" value="Genomic_DNA"/>
</dbReference>
<keyword evidence="6 7" id="KW-0472">Membrane</keyword>
<protein>
    <submittedName>
        <fullName evidence="9">Acyltransferase 3</fullName>
    </submittedName>
</protein>
<dbReference type="Proteomes" id="UP000019364">
    <property type="component" value="Unassembled WGS sequence"/>
</dbReference>
<feature type="transmembrane region" description="Helical" evidence="7">
    <location>
        <begin position="317"/>
        <end position="337"/>
    </location>
</feature>
<evidence type="ECO:0000313" key="9">
    <source>
        <dbReference type="EMBL" id="GAF09145.1"/>
    </source>
</evidence>
<feature type="transmembrane region" description="Helical" evidence="7">
    <location>
        <begin position="89"/>
        <end position="106"/>
    </location>
</feature>
<gene>
    <name evidence="9" type="ORF">JCM16418_3265</name>
</gene>
<keyword evidence="10" id="KW-1185">Reference proteome</keyword>
<feature type="transmembrane region" description="Helical" evidence="7">
    <location>
        <begin position="247"/>
        <end position="268"/>
    </location>
</feature>
<organism evidence="9 10">
    <name type="scientific">Paenibacillus pini JCM 16418</name>
    <dbReference type="NCBI Taxonomy" id="1236976"/>
    <lineage>
        <taxon>Bacteria</taxon>
        <taxon>Bacillati</taxon>
        <taxon>Bacillota</taxon>
        <taxon>Bacilli</taxon>
        <taxon>Bacillales</taxon>
        <taxon>Paenibacillaceae</taxon>
        <taxon>Paenibacillus</taxon>
    </lineage>
</organism>
<keyword evidence="9" id="KW-0012">Acyltransferase</keyword>
<dbReference type="GO" id="GO:0016413">
    <property type="term" value="F:O-acetyltransferase activity"/>
    <property type="evidence" value="ECO:0007669"/>
    <property type="project" value="TreeGrafter"/>
</dbReference>
<reference evidence="9 10" key="1">
    <citation type="journal article" date="2014" name="Genome Announc.">
        <title>Draft Genome Sequence of Paenibacillus pini JCM 16418T, Isolated from the Rhizosphere of Pine Tree.</title>
        <authorList>
            <person name="Yuki M."/>
            <person name="Oshima K."/>
            <person name="Suda W."/>
            <person name="Oshida Y."/>
            <person name="Kitamura K."/>
            <person name="Iida Y."/>
            <person name="Hattori M."/>
            <person name="Ohkuma M."/>
        </authorList>
    </citation>
    <scope>NUCLEOTIDE SEQUENCE [LARGE SCALE GENOMIC DNA]</scope>
    <source>
        <strain evidence="9 10">JCM 16418</strain>
    </source>
</reference>
<dbReference type="PANTHER" id="PTHR40074">
    <property type="entry name" value="O-ACETYLTRANSFERASE WECH"/>
    <property type="match status" value="1"/>
</dbReference>
<comment type="caution">
    <text evidence="9">The sequence shown here is derived from an EMBL/GenBank/DDBJ whole genome shotgun (WGS) entry which is preliminary data.</text>
</comment>
<keyword evidence="5 7" id="KW-1133">Transmembrane helix</keyword>
<accession>W7YE02</accession>
<evidence type="ECO:0000256" key="3">
    <source>
        <dbReference type="ARBA" id="ARBA00022475"/>
    </source>
</evidence>
<feature type="transmembrane region" description="Helical" evidence="7">
    <location>
        <begin position="349"/>
        <end position="372"/>
    </location>
</feature>
<feature type="transmembrane region" description="Helical" evidence="7">
    <location>
        <begin position="12"/>
        <end position="30"/>
    </location>
</feature>
<dbReference type="eggNOG" id="COG1835">
    <property type="taxonomic scope" value="Bacteria"/>
</dbReference>
<keyword evidence="9" id="KW-0808">Transferase</keyword>
<dbReference type="GO" id="GO:0009246">
    <property type="term" value="P:enterobacterial common antigen biosynthetic process"/>
    <property type="evidence" value="ECO:0007669"/>
    <property type="project" value="TreeGrafter"/>
</dbReference>
<evidence type="ECO:0000259" key="8">
    <source>
        <dbReference type="Pfam" id="PF01757"/>
    </source>
</evidence>
<evidence type="ECO:0000313" key="10">
    <source>
        <dbReference type="Proteomes" id="UP000019364"/>
    </source>
</evidence>
<comment type="similarity">
    <text evidence="2">Belongs to the acyltransferase 3 family.</text>
</comment>
<dbReference type="GO" id="GO:0005886">
    <property type="term" value="C:plasma membrane"/>
    <property type="evidence" value="ECO:0007669"/>
    <property type="project" value="UniProtKB-SubCell"/>
</dbReference>
<feature type="transmembrane region" description="Helical" evidence="7">
    <location>
        <begin position="288"/>
        <end position="305"/>
    </location>
</feature>
<keyword evidence="3" id="KW-1003">Cell membrane</keyword>
<sequence>MALIKKERINELDVFRSFAIMAVVAIHATSQTLAATINTSSYYPFLFMNVFSKFAVPVFIFLSGFVLFYNYIDRPLDGATFKKFYTKRLLYILVPYFMFSAFYYALQLYRKKEMDLPFLQILRQFGVHLLKGTAHTHLYYVVIMIQLYVLFPLLLLLFQKQRKLLPWLAIIGFGIQWIFVYLYKYGFHLPQAGVVPQGIRNLPLPKGSIVLSYMAFFLFGAAIAVYYSRLKDWLIMTSKGFLSAKGIVWIILWLAWVVVGTIHVGLYYQLNTTGTSVNTLWYEFVWDIHSMLSAIVLMQLSFLLYRRGGQLLRRGLSSIGACSFGIFLLHPFLLFLYRKWVFHGGSLQYVGYIFLEWLVALVVSWIIVHLFFKYAKWSWIFFGSIPAMPKKQTINRRKENLKS</sequence>
<dbReference type="PANTHER" id="PTHR40074:SF2">
    <property type="entry name" value="O-ACETYLTRANSFERASE WECH"/>
    <property type="match status" value="1"/>
</dbReference>
<evidence type="ECO:0000256" key="7">
    <source>
        <dbReference type="SAM" id="Phobius"/>
    </source>
</evidence>
<dbReference type="Pfam" id="PF01757">
    <property type="entry name" value="Acyl_transf_3"/>
    <property type="match status" value="1"/>
</dbReference>